<organism evidence="8 9">
    <name type="scientific">Melioribacter roseus (strain DSM 23840 / JCM 17771 / VKM B-2668 / P3M-2)</name>
    <dbReference type="NCBI Taxonomy" id="1191523"/>
    <lineage>
        <taxon>Bacteria</taxon>
        <taxon>Pseudomonadati</taxon>
        <taxon>Ignavibacteriota</taxon>
        <taxon>Ignavibacteria</taxon>
        <taxon>Ignavibacteriales</taxon>
        <taxon>Melioribacteraceae</taxon>
        <taxon>Melioribacter</taxon>
    </lineage>
</organism>
<feature type="binding site" evidence="7">
    <location>
        <position position="95"/>
    </location>
    <ligand>
        <name>Mg(2+)</name>
        <dbReference type="ChEBI" id="CHEBI:18420"/>
        <label>1</label>
    </ligand>
</feature>
<dbReference type="GO" id="GO:0005737">
    <property type="term" value="C:cytoplasm"/>
    <property type="evidence" value="ECO:0007669"/>
    <property type="project" value="UniProtKB-SubCell"/>
</dbReference>
<evidence type="ECO:0000256" key="4">
    <source>
        <dbReference type="ARBA" id="ARBA00022801"/>
    </source>
</evidence>
<dbReference type="FunFam" id="3.90.80.10:FF:000003">
    <property type="entry name" value="Inorganic pyrophosphatase"/>
    <property type="match status" value="1"/>
</dbReference>
<evidence type="ECO:0000256" key="3">
    <source>
        <dbReference type="ARBA" id="ARBA00022723"/>
    </source>
</evidence>
<evidence type="ECO:0000256" key="7">
    <source>
        <dbReference type="HAMAP-Rule" id="MF_00209"/>
    </source>
</evidence>
<dbReference type="Gene3D" id="3.90.80.10">
    <property type="entry name" value="Inorganic pyrophosphatase"/>
    <property type="match status" value="1"/>
</dbReference>
<dbReference type="GO" id="GO:0004427">
    <property type="term" value="F:inorganic diphosphate phosphatase activity"/>
    <property type="evidence" value="ECO:0007669"/>
    <property type="project" value="UniProtKB-UniRule"/>
</dbReference>
<keyword evidence="4 7" id="KW-0378">Hydrolase</keyword>
<accession>I6ZR66</accession>
<evidence type="ECO:0000256" key="2">
    <source>
        <dbReference type="ARBA" id="ARBA00022490"/>
    </source>
</evidence>
<protein>
    <recommendedName>
        <fullName evidence="7">Inorganic pyrophosphatase</fullName>
        <ecNumber evidence="7">3.6.1.1</ecNumber>
    </recommendedName>
    <alternativeName>
        <fullName evidence="7">Pyrophosphate phospho-hydrolase</fullName>
        <shortName evidence="7">PPase</shortName>
    </alternativeName>
</protein>
<dbReference type="HAMAP" id="MF_00209">
    <property type="entry name" value="Inorganic_PPase"/>
    <property type="match status" value="1"/>
</dbReference>
<dbReference type="SUPFAM" id="SSF50324">
    <property type="entry name" value="Inorganic pyrophosphatase"/>
    <property type="match status" value="1"/>
</dbReference>
<proteinExistence type="inferred from homology"/>
<dbReference type="KEGG" id="mro:MROS_1317"/>
<dbReference type="PROSITE" id="PS00387">
    <property type="entry name" value="PPASE"/>
    <property type="match status" value="1"/>
</dbReference>
<keyword evidence="3 7" id="KW-0479">Metal-binding</keyword>
<name>I6ZR66_MELRP</name>
<dbReference type="HOGENOM" id="CLU_073198_1_2_10"/>
<dbReference type="EMBL" id="CP003557">
    <property type="protein sequence ID" value="AFN74554.1"/>
    <property type="molecule type" value="Genomic_DNA"/>
</dbReference>
<evidence type="ECO:0000256" key="5">
    <source>
        <dbReference type="ARBA" id="ARBA00022842"/>
    </source>
</evidence>
<feature type="binding site" evidence="7">
    <location>
        <position position="68"/>
    </location>
    <ligand>
        <name>substrate</name>
    </ligand>
</feature>
<evidence type="ECO:0000256" key="6">
    <source>
        <dbReference type="ARBA" id="ARBA00047820"/>
    </source>
</evidence>
<comment type="similarity">
    <text evidence="7">Belongs to the PPase family.</text>
</comment>
<feature type="binding site" evidence="7">
    <location>
        <position position="90"/>
    </location>
    <ligand>
        <name>Mg(2+)</name>
        <dbReference type="ChEBI" id="CHEBI:18420"/>
        <label>1</label>
    </ligand>
</feature>
<comment type="function">
    <text evidence="7">Catalyzes the hydrolysis of inorganic pyrophosphate (PPi) forming two phosphate ions.</text>
</comment>
<dbReference type="InterPro" id="IPR008162">
    <property type="entry name" value="Pyrophosphatase"/>
</dbReference>
<dbReference type="PATRIC" id="fig|1191523.3.peg.1403"/>
<comment type="cofactor">
    <cofactor evidence="1 7">
        <name>Mg(2+)</name>
        <dbReference type="ChEBI" id="CHEBI:18420"/>
    </cofactor>
</comment>
<dbReference type="CDD" id="cd00412">
    <property type="entry name" value="pyrophosphatase"/>
    <property type="match status" value="1"/>
</dbReference>
<dbReference type="InterPro" id="IPR036649">
    <property type="entry name" value="Pyrophosphatase_sf"/>
</dbReference>
<feature type="binding site" evidence="7">
    <location>
        <position position="164"/>
    </location>
    <ligand>
        <name>substrate</name>
    </ligand>
</feature>
<feature type="binding site" evidence="7">
    <location>
        <position position="95"/>
    </location>
    <ligand>
        <name>Mg(2+)</name>
        <dbReference type="ChEBI" id="CHEBI:18420"/>
        <label>2</label>
    </ligand>
</feature>
<keyword evidence="9" id="KW-1185">Reference proteome</keyword>
<keyword evidence="5 7" id="KW-0460">Magnesium</keyword>
<evidence type="ECO:0000256" key="1">
    <source>
        <dbReference type="ARBA" id="ARBA00001946"/>
    </source>
</evidence>
<keyword evidence="2 7" id="KW-0963">Cytoplasm</keyword>
<dbReference type="GO" id="GO:0000287">
    <property type="term" value="F:magnesium ion binding"/>
    <property type="evidence" value="ECO:0007669"/>
    <property type="project" value="UniProtKB-UniRule"/>
</dbReference>
<feature type="binding site" evidence="7">
    <location>
        <position position="127"/>
    </location>
    <ligand>
        <name>Mg(2+)</name>
        <dbReference type="ChEBI" id="CHEBI:18420"/>
        <label>1</label>
    </ligand>
</feature>
<comment type="subcellular location">
    <subcellularLocation>
        <location evidence="7">Cytoplasm</location>
    </subcellularLocation>
</comment>
<feature type="binding site" evidence="7">
    <location>
        <position position="80"/>
    </location>
    <ligand>
        <name>substrate</name>
    </ligand>
</feature>
<evidence type="ECO:0000313" key="8">
    <source>
        <dbReference type="EMBL" id="AFN74554.1"/>
    </source>
</evidence>
<dbReference type="PANTHER" id="PTHR10286">
    <property type="entry name" value="INORGANIC PYROPHOSPHATASE"/>
    <property type="match status" value="1"/>
</dbReference>
<feature type="binding site" evidence="7">
    <location>
        <position position="54"/>
    </location>
    <ligand>
        <name>substrate</name>
    </ligand>
</feature>
<dbReference type="STRING" id="1191523.MROS_1317"/>
<dbReference type="Pfam" id="PF00719">
    <property type="entry name" value="Pyrophosphatase"/>
    <property type="match status" value="1"/>
</dbReference>
<dbReference type="eggNOG" id="COG0221">
    <property type="taxonomic scope" value="Bacteria"/>
</dbReference>
<gene>
    <name evidence="7" type="primary">ppa</name>
    <name evidence="8" type="ordered locus">MROS_1317</name>
</gene>
<dbReference type="Proteomes" id="UP000009011">
    <property type="component" value="Chromosome"/>
</dbReference>
<comment type="catalytic activity">
    <reaction evidence="6 7">
        <text>diphosphate + H2O = 2 phosphate + H(+)</text>
        <dbReference type="Rhea" id="RHEA:24576"/>
        <dbReference type="ChEBI" id="CHEBI:15377"/>
        <dbReference type="ChEBI" id="CHEBI:15378"/>
        <dbReference type="ChEBI" id="CHEBI:33019"/>
        <dbReference type="ChEBI" id="CHEBI:43474"/>
        <dbReference type="EC" id="3.6.1.1"/>
    </reaction>
</comment>
<sequence length="200" mass="23184">MIKKREIDEQEKTVAETVAKIPKYFNPWHHVEYGQNAPAVVNAIIEIPQGSKAKYELDKNSGLLKLDRVLFSAVYYPANYGFLPQTLSDDGDPLDILVLSSIDVDPMCIIESKVIGMMRMVDEDEIDDKIIAVANNDISFNHITDIKHLPPHTTIQLRRFFEDYKKLEHKHVVVERFYGKSEAYKIIRQSIKKYKKEFEL</sequence>
<dbReference type="AlphaFoldDB" id="I6ZR66"/>
<reference evidence="8 9" key="1">
    <citation type="journal article" date="2013" name="PLoS ONE">
        <title>Genomic analysis of Melioribacter roseus, facultatively anaerobic organotrophic bacterium representing a novel deep lineage within Bacteriodetes/Chlorobi group.</title>
        <authorList>
            <person name="Kadnikov V.V."/>
            <person name="Mardanov A.V."/>
            <person name="Podosokorskaya O.A."/>
            <person name="Gavrilov S.N."/>
            <person name="Kublanov I.V."/>
            <person name="Beletsky A.V."/>
            <person name="Bonch-Osmolovskaya E.A."/>
            <person name="Ravin N.V."/>
        </authorList>
    </citation>
    <scope>NUCLEOTIDE SEQUENCE [LARGE SCALE GENOMIC DNA]</scope>
    <source>
        <strain evidence="9">JCM 17771 / P3M-2</strain>
    </source>
</reference>
<comment type="subunit">
    <text evidence="7">Homohexamer.</text>
</comment>
<dbReference type="EC" id="3.6.1.1" evidence="7"/>
<evidence type="ECO:0000313" key="9">
    <source>
        <dbReference type="Proteomes" id="UP000009011"/>
    </source>
</evidence>
<dbReference type="GO" id="GO:0006796">
    <property type="term" value="P:phosphate-containing compound metabolic process"/>
    <property type="evidence" value="ECO:0007669"/>
    <property type="project" value="InterPro"/>
</dbReference>